<evidence type="ECO:0000313" key="3">
    <source>
        <dbReference type="Proteomes" id="UP001187192"/>
    </source>
</evidence>
<dbReference type="EMBL" id="BTGU01000033">
    <property type="protein sequence ID" value="GMN50258.1"/>
    <property type="molecule type" value="Genomic_DNA"/>
</dbReference>
<organism evidence="2 3">
    <name type="scientific">Ficus carica</name>
    <name type="common">Common fig</name>
    <dbReference type="NCBI Taxonomy" id="3494"/>
    <lineage>
        <taxon>Eukaryota</taxon>
        <taxon>Viridiplantae</taxon>
        <taxon>Streptophyta</taxon>
        <taxon>Embryophyta</taxon>
        <taxon>Tracheophyta</taxon>
        <taxon>Spermatophyta</taxon>
        <taxon>Magnoliopsida</taxon>
        <taxon>eudicotyledons</taxon>
        <taxon>Gunneridae</taxon>
        <taxon>Pentapetalae</taxon>
        <taxon>rosids</taxon>
        <taxon>fabids</taxon>
        <taxon>Rosales</taxon>
        <taxon>Moraceae</taxon>
        <taxon>Ficeae</taxon>
        <taxon>Ficus</taxon>
    </lineage>
</organism>
<accession>A0AA88D8W4</accession>
<name>A0AA88D8W4_FICCA</name>
<dbReference type="InterPro" id="IPR027417">
    <property type="entry name" value="P-loop_NTPase"/>
</dbReference>
<dbReference type="SUPFAM" id="SSF52540">
    <property type="entry name" value="P-loop containing nucleoside triphosphate hydrolases"/>
    <property type="match status" value="1"/>
</dbReference>
<keyword evidence="1" id="KW-0472">Membrane</keyword>
<dbReference type="AlphaFoldDB" id="A0AA88D8W4"/>
<keyword evidence="1" id="KW-1133">Transmembrane helix</keyword>
<dbReference type="Gene3D" id="3.40.50.300">
    <property type="entry name" value="P-loop containing nucleotide triphosphate hydrolases"/>
    <property type="match status" value="1"/>
</dbReference>
<dbReference type="PANTHER" id="PTHR14241">
    <property type="entry name" value="INTERFERON-INDUCED PROTEIN 44"/>
    <property type="match status" value="1"/>
</dbReference>
<keyword evidence="1" id="KW-0812">Transmembrane</keyword>
<evidence type="ECO:0000313" key="2">
    <source>
        <dbReference type="EMBL" id="GMN50258.1"/>
    </source>
</evidence>
<dbReference type="Proteomes" id="UP001187192">
    <property type="component" value="Unassembled WGS sequence"/>
</dbReference>
<evidence type="ECO:0000256" key="1">
    <source>
        <dbReference type="SAM" id="Phobius"/>
    </source>
</evidence>
<gene>
    <name evidence="2" type="ORF">TIFTF001_019418</name>
</gene>
<sequence length="429" mass="48710">MGGDMTSSSGEDSSLEQGFSQLSSPLLRDGLSMKVENCAVDEGDELLFQQFENKVSHRNSDYETNNQMRRDQVYREILRSFDELRIRSQGLEEAKSKILSYTPGAWIDKVGGMKLCDYDVPETTSLLLIGPKGSGKSSLVNRISRVFEDDKFSSERAQVTYNSSVGDGTFFLQGYMIPRGSTSFCLYDTRSLSDDSDENIKMLKHWMTWGVRHGELVTRDSDDPSLRTRMKCKARKNGHVSSEIRKVHFVIFVVDALSVLRSMDNDEDADRQYTKLIASAFNCPHVSFRDDKPVVVVTHGDQLSCLDRARIRVHLGELLGIPPTKQIFEIPENLDPEIELTIVDMLRYSLEHADKNLPPTRFFMKKMNKVLSPPISSILLAFLVLGIAIILANLLRGHIRHGPGPRAKFRGVWSKQDIEWHKIRHLWLG</sequence>
<feature type="transmembrane region" description="Helical" evidence="1">
    <location>
        <begin position="375"/>
        <end position="395"/>
    </location>
</feature>
<proteinExistence type="predicted"/>
<dbReference type="PANTHER" id="PTHR14241:SF32">
    <property type="entry name" value="VWFA DOMAIN-CONTAINING PROTEIN-RELATED"/>
    <property type="match status" value="1"/>
</dbReference>
<reference evidence="2" key="1">
    <citation type="submission" date="2023-07" db="EMBL/GenBank/DDBJ databases">
        <title>draft genome sequence of fig (Ficus carica).</title>
        <authorList>
            <person name="Takahashi T."/>
            <person name="Nishimura K."/>
        </authorList>
    </citation>
    <scope>NUCLEOTIDE SEQUENCE</scope>
</reference>
<protein>
    <submittedName>
        <fullName evidence="2">Uncharacterized protein</fullName>
    </submittedName>
</protein>
<comment type="caution">
    <text evidence="2">The sequence shown here is derived from an EMBL/GenBank/DDBJ whole genome shotgun (WGS) entry which is preliminary data.</text>
</comment>
<keyword evidence="3" id="KW-1185">Reference proteome</keyword>